<reference evidence="1 2" key="1">
    <citation type="submission" date="2020-08" db="EMBL/GenBank/DDBJ databases">
        <title>Genome public.</title>
        <authorList>
            <person name="Liu C."/>
            <person name="Sun Q."/>
        </authorList>
    </citation>
    <scope>NUCLEOTIDE SEQUENCE [LARGE SCALE GENOMIC DNA]</scope>
    <source>
        <strain evidence="1 2">New-7</strain>
    </source>
</reference>
<name>A0ABR7CNN3_9BACT</name>
<dbReference type="RefSeq" id="WP_118656859.1">
    <property type="nucleotide sequence ID" value="NZ_JACOOK010000005.1"/>
</dbReference>
<dbReference type="Proteomes" id="UP000636891">
    <property type="component" value="Unassembled WGS sequence"/>
</dbReference>
<dbReference type="InterPro" id="IPR021272">
    <property type="entry name" value="DUF2851"/>
</dbReference>
<protein>
    <submittedName>
        <fullName evidence="1">DUF2851 family protein</fullName>
    </submittedName>
</protein>
<dbReference type="EMBL" id="JACOOK010000005">
    <property type="protein sequence ID" value="MBC5617240.1"/>
    <property type="molecule type" value="Genomic_DNA"/>
</dbReference>
<gene>
    <name evidence="1" type="ORF">H8S08_09470</name>
</gene>
<sequence length="424" mass="48082">MASSAGKIEELIRLVWCRQLYTGVGGPAFGVIGHGRANPGEGMELLDVRFELDGTVYRGPAAIHEYASDWYKHAHHEDPGYDHCVLNLVVHDDAVICRADGSVIPNAAIVFPRELAERYERLLGESGSYRCGALLAGMPEVKRYNLLTELTCERLERKYDEFLQRYRQADNNWNEAFYVSLFRAVGAGSNRESYERLARTVSFTQICRVRESVASAEALLLGAAGLLEAEPSDDYSDKLRYEFKHLSRRFGIVPMHRNAWNLRSGRPDQKPVLRIAELAALLVSGEFFFSRLVNCKTQRDIRQVFSASASEYWTTHYCFGQPSGRSVKRFGDMMLDNLGINLVVPMIFAYGKITGNEELKERAIGILEEIRAENHIRIVREWKTHGIAADNAFFSQGLLELTREYCEKKRCAYCNIGRIVLCSQ</sequence>
<organism evidence="1 2">
    <name type="scientific">Alistipes hominis</name>
    <dbReference type="NCBI Taxonomy" id="2763015"/>
    <lineage>
        <taxon>Bacteria</taxon>
        <taxon>Pseudomonadati</taxon>
        <taxon>Bacteroidota</taxon>
        <taxon>Bacteroidia</taxon>
        <taxon>Bacteroidales</taxon>
        <taxon>Rikenellaceae</taxon>
        <taxon>Alistipes</taxon>
    </lineage>
</organism>
<evidence type="ECO:0000313" key="2">
    <source>
        <dbReference type="Proteomes" id="UP000636891"/>
    </source>
</evidence>
<keyword evidence="2" id="KW-1185">Reference proteome</keyword>
<proteinExistence type="predicted"/>
<dbReference type="Pfam" id="PF11013">
    <property type="entry name" value="DUF2851"/>
    <property type="match status" value="1"/>
</dbReference>
<accession>A0ABR7CNN3</accession>
<evidence type="ECO:0000313" key="1">
    <source>
        <dbReference type="EMBL" id="MBC5617240.1"/>
    </source>
</evidence>
<comment type="caution">
    <text evidence="1">The sequence shown here is derived from an EMBL/GenBank/DDBJ whole genome shotgun (WGS) entry which is preliminary data.</text>
</comment>